<dbReference type="eggNOG" id="COG1075">
    <property type="taxonomic scope" value="Bacteria"/>
</dbReference>
<evidence type="ECO:0000256" key="1">
    <source>
        <dbReference type="SAM" id="MobiDB-lite"/>
    </source>
</evidence>
<dbReference type="PANTHER" id="PTHR37946">
    <property type="entry name" value="SLL1969 PROTEIN"/>
    <property type="match status" value="1"/>
</dbReference>
<evidence type="ECO:0000313" key="3">
    <source>
        <dbReference type="Proteomes" id="UP000005615"/>
    </source>
</evidence>
<evidence type="ECO:0000313" key="2">
    <source>
        <dbReference type="EMBL" id="EGG30130.1"/>
    </source>
</evidence>
<protein>
    <submittedName>
        <fullName evidence="2">Uncharacterized protein</fullName>
    </submittedName>
</protein>
<comment type="caution">
    <text evidence="2">The sequence shown here is derived from an EMBL/GenBank/DDBJ whole genome shotgun (WGS) entry which is preliminary data.</text>
</comment>
<reference evidence="2 3" key="1">
    <citation type="journal article" date="2011" name="J. Bacteriol.">
        <title>Genome sequence of strain IMCC3088, a proteorhodopsin-containing marine bacterium belonging to the OM60/NOR5 clade.</title>
        <authorList>
            <person name="Jang Y."/>
            <person name="Oh H.M."/>
            <person name="Kang I."/>
            <person name="Lee K."/>
            <person name="Yang S.J."/>
            <person name="Cho J.C."/>
        </authorList>
    </citation>
    <scope>NUCLEOTIDE SEQUENCE [LARGE SCALE GENOMIC DNA]</scope>
    <source>
        <strain evidence="2 3">IMCC3088</strain>
    </source>
</reference>
<organism evidence="2 3">
    <name type="scientific">Aequoribacter fuscus</name>
    <dbReference type="NCBI Taxonomy" id="2518989"/>
    <lineage>
        <taxon>Bacteria</taxon>
        <taxon>Pseudomonadati</taxon>
        <taxon>Pseudomonadota</taxon>
        <taxon>Gammaproteobacteria</taxon>
        <taxon>Cellvibrionales</taxon>
        <taxon>Halieaceae</taxon>
        <taxon>Aequoribacter</taxon>
    </lineage>
</organism>
<accession>F3L0M3</accession>
<dbReference type="AlphaFoldDB" id="F3L0M3"/>
<keyword evidence="3" id="KW-1185">Reference proteome</keyword>
<dbReference type="InterPro" id="IPR007751">
    <property type="entry name" value="DUF676_lipase-like"/>
</dbReference>
<dbReference type="EMBL" id="AEIG01000023">
    <property type="protein sequence ID" value="EGG30130.1"/>
    <property type="molecule type" value="Genomic_DNA"/>
</dbReference>
<dbReference type="STRING" id="2518989.IMCC3088_965"/>
<proteinExistence type="predicted"/>
<dbReference type="PANTHER" id="PTHR37946:SF1">
    <property type="entry name" value="SLL1969 PROTEIN"/>
    <property type="match status" value="1"/>
</dbReference>
<dbReference type="Gene3D" id="3.40.50.1820">
    <property type="entry name" value="alpha/beta hydrolase"/>
    <property type="match status" value="1"/>
</dbReference>
<feature type="compositionally biased region" description="Polar residues" evidence="1">
    <location>
        <begin position="315"/>
        <end position="329"/>
    </location>
</feature>
<dbReference type="Proteomes" id="UP000005615">
    <property type="component" value="Unassembled WGS sequence"/>
</dbReference>
<gene>
    <name evidence="2" type="ORF">IMCC3088_965</name>
</gene>
<dbReference type="SUPFAM" id="SSF53474">
    <property type="entry name" value="alpha/beta-Hydrolases"/>
    <property type="match status" value="1"/>
</dbReference>
<dbReference type="InterPro" id="IPR029058">
    <property type="entry name" value="AB_hydrolase_fold"/>
</dbReference>
<name>F3L0M3_9GAMM</name>
<dbReference type="Pfam" id="PF05057">
    <property type="entry name" value="DUF676"/>
    <property type="match status" value="1"/>
</dbReference>
<dbReference type="OrthoDB" id="869379at2"/>
<sequence length="385" mass="41095">METGKTLRGGAHLVFDAVDGVTHIVEGMYRNIAAGAWPLGKAPEGSAPGIAGFVHRAIRKVNGVSRSALDIALRRFSSQLDTMAPPGPNREAIIAALNGVCGDHLARTGNPLAMQMRLRVGLPGEADCSRKPGRRLLIAVHGLSMNDREWTWQNHNHIETLARQQGFTPVYVTYNSGKHISWNGQELSAALAALVASWPGPVQSITFVGFSMGGLVARSAMHVAQEEAQGWLERVDKAVYIGTPHHGAVMERGVSGCRNCSPTAPIPRHLRCLAEFVATALPICVTATCATTTGNITTHTATTPTTGSPRRCRGKSSTLPSPQPCQKNPGSELADCWATASYIPRAQREGTATRSTILPCNPTTRGFCMTSVTWQCCAIDGSRIS</sequence>
<dbReference type="RefSeq" id="WP_009575243.1">
    <property type="nucleotide sequence ID" value="NZ_AEIG01000023.1"/>
</dbReference>
<feature type="region of interest" description="Disordered" evidence="1">
    <location>
        <begin position="300"/>
        <end position="329"/>
    </location>
</feature>